<accession>A0A645IB76</accession>
<feature type="transmembrane region" description="Helical" evidence="1">
    <location>
        <begin position="29"/>
        <end position="49"/>
    </location>
</feature>
<proteinExistence type="predicted"/>
<keyword evidence="1" id="KW-1133">Transmembrane helix</keyword>
<feature type="transmembrane region" description="Helical" evidence="1">
    <location>
        <begin position="5"/>
        <end position="23"/>
    </location>
</feature>
<dbReference type="AlphaFoldDB" id="A0A645IB76"/>
<evidence type="ECO:0000313" key="2">
    <source>
        <dbReference type="EMBL" id="MPN48591.1"/>
    </source>
</evidence>
<sequence length="59" mass="6834">MIISFLGIWAIRVPLALLFAYVLKLDIMFIWLCMAIDQLFKCATSVIVFKVKKVDIIKE</sequence>
<evidence type="ECO:0000256" key="1">
    <source>
        <dbReference type="SAM" id="Phobius"/>
    </source>
</evidence>
<dbReference type="EMBL" id="VSSQ01111066">
    <property type="protein sequence ID" value="MPN48591.1"/>
    <property type="molecule type" value="Genomic_DNA"/>
</dbReference>
<comment type="caution">
    <text evidence="2">The sequence shown here is derived from an EMBL/GenBank/DDBJ whole genome shotgun (WGS) entry which is preliminary data.</text>
</comment>
<reference evidence="2" key="1">
    <citation type="submission" date="2019-08" db="EMBL/GenBank/DDBJ databases">
        <authorList>
            <person name="Kucharzyk K."/>
            <person name="Murdoch R.W."/>
            <person name="Higgins S."/>
            <person name="Loffler F."/>
        </authorList>
    </citation>
    <scope>NUCLEOTIDE SEQUENCE</scope>
</reference>
<name>A0A645IB76_9ZZZZ</name>
<evidence type="ECO:0008006" key="3">
    <source>
        <dbReference type="Google" id="ProtNLM"/>
    </source>
</evidence>
<keyword evidence="1" id="KW-0812">Transmembrane</keyword>
<organism evidence="2">
    <name type="scientific">bioreactor metagenome</name>
    <dbReference type="NCBI Taxonomy" id="1076179"/>
    <lineage>
        <taxon>unclassified sequences</taxon>
        <taxon>metagenomes</taxon>
        <taxon>ecological metagenomes</taxon>
    </lineage>
</organism>
<keyword evidence="1" id="KW-0472">Membrane</keyword>
<gene>
    <name evidence="2" type="ORF">SDC9_196201</name>
</gene>
<protein>
    <recommendedName>
        <fullName evidence="3">MATE efflux family protein</fullName>
    </recommendedName>
</protein>